<dbReference type="Gene3D" id="3.40.50.150">
    <property type="entry name" value="Vaccinia Virus protein VP39"/>
    <property type="match status" value="1"/>
</dbReference>
<keyword evidence="3" id="KW-0808">Transferase</keyword>
<evidence type="ECO:0000256" key="2">
    <source>
        <dbReference type="ARBA" id="ARBA00022603"/>
    </source>
</evidence>
<keyword evidence="7" id="KW-0614">Plasmid</keyword>
<dbReference type="GO" id="GO:0003677">
    <property type="term" value="F:DNA binding"/>
    <property type="evidence" value="ECO:0007669"/>
    <property type="project" value="InterPro"/>
</dbReference>
<dbReference type="PRINTS" id="PR00508">
    <property type="entry name" value="S21N4MTFRASE"/>
</dbReference>
<accession>A0A518HFG5</accession>
<dbReference type="AlphaFoldDB" id="A0A518HFG5"/>
<name>A0A518HFG5_9BACT</name>
<dbReference type="GO" id="GO:0032259">
    <property type="term" value="P:methylation"/>
    <property type="evidence" value="ECO:0007669"/>
    <property type="project" value="UniProtKB-KW"/>
</dbReference>
<evidence type="ECO:0000313" key="7">
    <source>
        <dbReference type="EMBL" id="QDV39558.1"/>
    </source>
</evidence>
<dbReference type="Proteomes" id="UP000317835">
    <property type="component" value="Plasmid pElP_3"/>
</dbReference>
<dbReference type="InterPro" id="IPR002941">
    <property type="entry name" value="DNA_methylase_N4/N6"/>
</dbReference>
<evidence type="ECO:0000256" key="1">
    <source>
        <dbReference type="ARBA" id="ARBA00006594"/>
    </source>
</evidence>
<dbReference type="InterPro" id="IPR001091">
    <property type="entry name" value="RM_Methyltransferase"/>
</dbReference>
<organism evidence="7 8">
    <name type="scientific">Tautonia plasticadhaerens</name>
    <dbReference type="NCBI Taxonomy" id="2527974"/>
    <lineage>
        <taxon>Bacteria</taxon>
        <taxon>Pseudomonadati</taxon>
        <taxon>Planctomycetota</taxon>
        <taxon>Planctomycetia</taxon>
        <taxon>Isosphaerales</taxon>
        <taxon>Isosphaeraceae</taxon>
        <taxon>Tautonia</taxon>
    </lineage>
</organism>
<evidence type="ECO:0000259" key="6">
    <source>
        <dbReference type="Pfam" id="PF01555"/>
    </source>
</evidence>
<sequence length="466" mass="50190">MVIAAKKKPGRDGGPPKKGQLADGVSSRSGPAPDAEQDAPARPGSNPSPDVLPELSADGHESLREGIRKRGVQVPVEIDAATEEVLDGRARVMICRELGIRHYPRRVVTGLDTEEDRRHHRLRANCLRRQMDRSTLKGLVLAEMRRKPQSDRLLASIFGLAHSTIGVWRREFSSTGRCRPVGSFTSANGKTFRRPTAIYATTPVTASRAAELLNALGEDAPGRELSPRAAEKLLLGRRREQADARVVAAKGKPGVLAGRFQDLGGRIGDATVDAIWTDPPYSRAWVEDGQWADLGGLAARVLRPGGVLATYCGVAYLDRVLPQLCGAGLAYFWTFSVRYSGLSSRNYQVNAINKWKPILVFGKGRAKFAGAIPDSWEGGGRVKALHEWEQPEQECLYWLHRLAGPGSVVLDPCCGSGTTLVCAGRVGMRSIGFDCDPGAVALARARLAGKATPRGESSGSPANAPR</sequence>
<dbReference type="InterPro" id="IPR029063">
    <property type="entry name" value="SAM-dependent_MTases_sf"/>
</dbReference>
<dbReference type="InterPro" id="IPR002052">
    <property type="entry name" value="DNA_methylase_N6_adenine_CS"/>
</dbReference>
<geneLocation type="plasmid" evidence="8">
    <name>pelp_3</name>
</geneLocation>
<comment type="similarity">
    <text evidence="1 4">Belongs to the N(4)/N(6)-methyltransferase family.</text>
</comment>
<proteinExistence type="inferred from homology"/>
<dbReference type="EC" id="2.1.1.-" evidence="4"/>
<evidence type="ECO:0000256" key="4">
    <source>
        <dbReference type="RuleBase" id="RU362026"/>
    </source>
</evidence>
<feature type="domain" description="DNA methylase N-4/N-6" evidence="6">
    <location>
        <begin position="385"/>
        <end position="443"/>
    </location>
</feature>
<dbReference type="RefSeq" id="WP_197447215.1">
    <property type="nucleotide sequence ID" value="NZ_CP036429.1"/>
</dbReference>
<dbReference type="Pfam" id="PF01555">
    <property type="entry name" value="N6_N4_Mtase"/>
    <property type="match status" value="1"/>
</dbReference>
<dbReference type="PROSITE" id="PS00092">
    <property type="entry name" value="N6_MTASE"/>
    <property type="match status" value="1"/>
</dbReference>
<protein>
    <recommendedName>
        <fullName evidence="4">Methyltransferase</fullName>
        <ecNumber evidence="4">2.1.1.-</ecNumber>
    </recommendedName>
</protein>
<dbReference type="SUPFAM" id="SSF53335">
    <property type="entry name" value="S-adenosyl-L-methionine-dependent methyltransferases"/>
    <property type="match status" value="1"/>
</dbReference>
<evidence type="ECO:0000256" key="5">
    <source>
        <dbReference type="SAM" id="MobiDB-lite"/>
    </source>
</evidence>
<dbReference type="KEGG" id="tpla:ElP_75290"/>
<evidence type="ECO:0000313" key="8">
    <source>
        <dbReference type="Proteomes" id="UP000317835"/>
    </source>
</evidence>
<keyword evidence="2 7" id="KW-0489">Methyltransferase</keyword>
<feature type="region of interest" description="Disordered" evidence="5">
    <location>
        <begin position="1"/>
        <end position="56"/>
    </location>
</feature>
<dbReference type="SUPFAM" id="SSF110849">
    <property type="entry name" value="ParB/Sulfiredoxin"/>
    <property type="match status" value="1"/>
</dbReference>
<keyword evidence="8" id="KW-1185">Reference proteome</keyword>
<reference evidence="7 8" key="1">
    <citation type="submission" date="2019-02" db="EMBL/GenBank/DDBJ databases">
        <title>Deep-cultivation of Planctomycetes and their phenomic and genomic characterization uncovers novel biology.</title>
        <authorList>
            <person name="Wiegand S."/>
            <person name="Jogler M."/>
            <person name="Boedeker C."/>
            <person name="Pinto D."/>
            <person name="Vollmers J."/>
            <person name="Rivas-Marin E."/>
            <person name="Kohn T."/>
            <person name="Peeters S.H."/>
            <person name="Heuer A."/>
            <person name="Rast P."/>
            <person name="Oberbeckmann S."/>
            <person name="Bunk B."/>
            <person name="Jeske O."/>
            <person name="Meyerdierks A."/>
            <person name="Storesund J.E."/>
            <person name="Kallscheuer N."/>
            <person name="Luecker S."/>
            <person name="Lage O.M."/>
            <person name="Pohl T."/>
            <person name="Merkel B.J."/>
            <person name="Hornburger P."/>
            <person name="Mueller R.-W."/>
            <person name="Bruemmer F."/>
            <person name="Labrenz M."/>
            <person name="Spormann A.M."/>
            <person name="Op den Camp H."/>
            <person name="Overmann J."/>
            <person name="Amann R."/>
            <person name="Jetten M.S.M."/>
            <person name="Mascher T."/>
            <person name="Medema M.H."/>
            <person name="Devos D.P."/>
            <person name="Kaster A.-K."/>
            <person name="Ovreas L."/>
            <person name="Rohde M."/>
            <person name="Galperin M.Y."/>
            <person name="Jogler C."/>
        </authorList>
    </citation>
    <scope>NUCLEOTIDE SEQUENCE [LARGE SCALE GENOMIC DNA]</scope>
    <source>
        <strain evidence="7 8">ElP</strain>
        <plasmid evidence="8">pelp_3</plasmid>
    </source>
</reference>
<dbReference type="EMBL" id="CP036429">
    <property type="protein sequence ID" value="QDV39558.1"/>
    <property type="molecule type" value="Genomic_DNA"/>
</dbReference>
<gene>
    <name evidence="7" type="ORF">ElP_75290</name>
</gene>
<dbReference type="InterPro" id="IPR036086">
    <property type="entry name" value="ParB/Sulfiredoxin_sf"/>
</dbReference>
<evidence type="ECO:0000256" key="3">
    <source>
        <dbReference type="ARBA" id="ARBA00022679"/>
    </source>
</evidence>
<dbReference type="GO" id="GO:0008170">
    <property type="term" value="F:N-methyltransferase activity"/>
    <property type="evidence" value="ECO:0007669"/>
    <property type="project" value="InterPro"/>
</dbReference>